<dbReference type="EMBL" id="SEKV01000360">
    <property type="protein sequence ID" value="TFY58444.1"/>
    <property type="molecule type" value="Genomic_DNA"/>
</dbReference>
<protein>
    <submittedName>
        <fullName evidence="1">Uncharacterized protein</fullName>
    </submittedName>
</protein>
<gene>
    <name evidence="1" type="ORF">EVJ58_g6413</name>
</gene>
<name>A0A4Y9Y7F6_9APHY</name>
<organism evidence="1 2">
    <name type="scientific">Rhodofomes roseus</name>
    <dbReference type="NCBI Taxonomy" id="34475"/>
    <lineage>
        <taxon>Eukaryota</taxon>
        <taxon>Fungi</taxon>
        <taxon>Dikarya</taxon>
        <taxon>Basidiomycota</taxon>
        <taxon>Agaricomycotina</taxon>
        <taxon>Agaricomycetes</taxon>
        <taxon>Polyporales</taxon>
        <taxon>Rhodofomes</taxon>
    </lineage>
</organism>
<evidence type="ECO:0000313" key="2">
    <source>
        <dbReference type="Proteomes" id="UP000298390"/>
    </source>
</evidence>
<proteinExistence type="predicted"/>
<dbReference type="Proteomes" id="UP000298390">
    <property type="component" value="Unassembled WGS sequence"/>
</dbReference>
<comment type="caution">
    <text evidence="1">The sequence shown here is derived from an EMBL/GenBank/DDBJ whole genome shotgun (WGS) entry which is preliminary data.</text>
</comment>
<dbReference type="AlphaFoldDB" id="A0A4Y9Y7F6"/>
<sequence>MDAFTFIALDIAAPLPSEETETSQVPSNYDRTNGNAGYVCTIA</sequence>
<evidence type="ECO:0000313" key="1">
    <source>
        <dbReference type="EMBL" id="TFY58444.1"/>
    </source>
</evidence>
<reference evidence="1 2" key="1">
    <citation type="submission" date="2019-01" db="EMBL/GenBank/DDBJ databases">
        <title>Genome sequencing of the rare red list fungi Fomitopsis rosea.</title>
        <authorList>
            <person name="Buettner E."/>
            <person name="Kellner H."/>
        </authorList>
    </citation>
    <scope>NUCLEOTIDE SEQUENCE [LARGE SCALE GENOMIC DNA]</scope>
    <source>
        <strain evidence="1 2">DSM 105464</strain>
    </source>
</reference>
<accession>A0A4Y9Y7F6</accession>